<evidence type="ECO:0000256" key="1">
    <source>
        <dbReference type="SAM" id="Phobius"/>
    </source>
</evidence>
<reference evidence="2 3" key="1">
    <citation type="journal article" date="2015" name="Appl. Environ. Microbiol.">
        <title>Nanoarchaeota, Their Sulfolobales Host, and Nanoarchaeota Virus Distribution across Yellowstone National Park Hot Springs.</title>
        <authorList>
            <person name="Munson-McGee J.H."/>
            <person name="Field E.K."/>
            <person name="Bateson M."/>
            <person name="Rooney C."/>
            <person name="Stepanauskas R."/>
            <person name="Young M.J."/>
        </authorList>
    </citation>
    <scope>NUCLEOTIDE SEQUENCE [LARGE SCALE GENOMIC DNA]</scope>
    <source>
        <strain evidence="2">SCGC AB-777_O03</strain>
    </source>
</reference>
<organism evidence="2 3">
    <name type="scientific">Nanobsidianus stetteri</name>
    <dbReference type="NCBI Taxonomy" id="1294122"/>
    <lineage>
        <taxon>Archaea</taxon>
        <taxon>Nanobdellota</taxon>
        <taxon>Candidatus Nanoarchaeia</taxon>
        <taxon>Nanoarchaeales</taxon>
        <taxon>Nanopusillaceae</taxon>
        <taxon>Candidatus Nanobsidianus</taxon>
    </lineage>
</organism>
<accession>A0A2T9WUR0</accession>
<keyword evidence="1" id="KW-0472">Membrane</keyword>
<dbReference type="Proteomes" id="UP000245908">
    <property type="component" value="Unassembled WGS sequence"/>
</dbReference>
<evidence type="ECO:0000313" key="2">
    <source>
        <dbReference type="EMBL" id="PVU71584.1"/>
    </source>
</evidence>
<sequence length="97" mass="11476">MTYGLSFIIGYFSAEYIIKKFSPEFFIEIRTKTREYRAKIHHLYLSIFGIISIIIGTITYLYELYILTTLFLGAAIHDAVLEIRKRLKKLDYIKQSK</sequence>
<keyword evidence="1" id="KW-1133">Transmembrane helix</keyword>
<name>A0A2T9WUR0_NANST</name>
<feature type="transmembrane region" description="Helical" evidence="1">
    <location>
        <begin position="40"/>
        <end position="58"/>
    </location>
</feature>
<protein>
    <submittedName>
        <fullName evidence="2">Uncharacterized protein</fullName>
    </submittedName>
</protein>
<evidence type="ECO:0000313" key="3">
    <source>
        <dbReference type="Proteomes" id="UP000245908"/>
    </source>
</evidence>
<dbReference type="EMBL" id="QEFH01000003">
    <property type="protein sequence ID" value="PVU71584.1"/>
    <property type="molecule type" value="Genomic_DNA"/>
</dbReference>
<gene>
    <name evidence="2" type="ORF">DDW05_00575</name>
</gene>
<dbReference type="AlphaFoldDB" id="A0A2T9WUR0"/>
<keyword evidence="1" id="KW-0812">Transmembrane</keyword>
<comment type="caution">
    <text evidence="2">The sequence shown here is derived from an EMBL/GenBank/DDBJ whole genome shotgun (WGS) entry which is preliminary data.</text>
</comment>
<proteinExistence type="predicted"/>